<keyword evidence="1" id="KW-0812">Transmembrane</keyword>
<dbReference type="EMBL" id="JAEUBE010000414">
    <property type="protein sequence ID" value="KAH3661761.1"/>
    <property type="molecule type" value="Genomic_DNA"/>
</dbReference>
<reference evidence="2" key="2">
    <citation type="submission" date="2021-01" db="EMBL/GenBank/DDBJ databases">
        <authorList>
            <person name="Schikora-Tamarit M.A."/>
        </authorList>
    </citation>
    <scope>NUCLEOTIDE SEQUENCE</scope>
    <source>
        <strain evidence="2">CBS6075</strain>
    </source>
</reference>
<sequence length="168" mass="18254">MNPSGDAFSSRNSSLQRAACLKIPKNLPIRSSDLTLCNPSLFRDIAPIASGIVKSSSADLPKSPSNSSKNALMKPASLRMAYAVGSLLMIPVMMLIVSSRLSNAKSTSYARRSVMIVNPLLAMKLSRMSGNDFRKRSINCNGPDLVILKEFLSGKNSRRMPINPAVRR</sequence>
<evidence type="ECO:0000313" key="2">
    <source>
        <dbReference type="EMBL" id="KAH3661761.1"/>
    </source>
</evidence>
<keyword evidence="1" id="KW-1133">Transmembrane helix</keyword>
<proteinExistence type="predicted"/>
<reference evidence="2" key="1">
    <citation type="journal article" date="2021" name="Open Biol.">
        <title>Shared evolutionary footprints suggest mitochondrial oxidative damage underlies multiple complex I losses in fungi.</title>
        <authorList>
            <person name="Schikora-Tamarit M.A."/>
            <person name="Marcet-Houben M."/>
            <person name="Nosek J."/>
            <person name="Gabaldon T."/>
        </authorList>
    </citation>
    <scope>NUCLEOTIDE SEQUENCE</scope>
    <source>
        <strain evidence="2">CBS6075</strain>
    </source>
</reference>
<comment type="caution">
    <text evidence="2">The sequence shown here is derived from an EMBL/GenBank/DDBJ whole genome shotgun (WGS) entry which is preliminary data.</text>
</comment>
<dbReference type="Proteomes" id="UP000769157">
    <property type="component" value="Unassembled WGS sequence"/>
</dbReference>
<dbReference type="GeneID" id="70237903"/>
<dbReference type="RefSeq" id="XP_046058865.1">
    <property type="nucleotide sequence ID" value="XM_046207175.1"/>
</dbReference>
<feature type="transmembrane region" description="Helical" evidence="1">
    <location>
        <begin position="78"/>
        <end position="97"/>
    </location>
</feature>
<keyword evidence="3" id="KW-1185">Reference proteome</keyword>
<protein>
    <submittedName>
        <fullName evidence="2">Uncharacterized protein</fullName>
    </submittedName>
</protein>
<name>A0A9P8T1J8_9ASCO</name>
<evidence type="ECO:0000256" key="1">
    <source>
        <dbReference type="SAM" id="Phobius"/>
    </source>
</evidence>
<organism evidence="2 3">
    <name type="scientific">Ogataea philodendri</name>
    <dbReference type="NCBI Taxonomy" id="1378263"/>
    <lineage>
        <taxon>Eukaryota</taxon>
        <taxon>Fungi</taxon>
        <taxon>Dikarya</taxon>
        <taxon>Ascomycota</taxon>
        <taxon>Saccharomycotina</taxon>
        <taxon>Pichiomycetes</taxon>
        <taxon>Pichiales</taxon>
        <taxon>Pichiaceae</taxon>
        <taxon>Ogataea</taxon>
    </lineage>
</organism>
<evidence type="ECO:0000313" key="3">
    <source>
        <dbReference type="Proteomes" id="UP000769157"/>
    </source>
</evidence>
<keyword evidence="1" id="KW-0472">Membrane</keyword>
<accession>A0A9P8T1J8</accession>
<dbReference type="AlphaFoldDB" id="A0A9P8T1J8"/>
<gene>
    <name evidence="2" type="ORF">OGAPHI_005939</name>
</gene>